<evidence type="ECO:0000313" key="5">
    <source>
        <dbReference type="Proteomes" id="UP000253495"/>
    </source>
</evidence>
<dbReference type="InterPro" id="IPR024516">
    <property type="entry name" value="Mce_C"/>
</dbReference>
<feature type="domain" description="Mce/MlaD" evidence="2">
    <location>
        <begin position="43"/>
        <end position="117"/>
    </location>
</feature>
<feature type="compositionally biased region" description="Low complexity" evidence="1">
    <location>
        <begin position="365"/>
        <end position="374"/>
    </location>
</feature>
<dbReference type="PROSITE" id="PS51257">
    <property type="entry name" value="PROKAR_LIPOPROTEIN"/>
    <property type="match status" value="1"/>
</dbReference>
<dbReference type="InterPro" id="IPR003399">
    <property type="entry name" value="Mce/MlaD"/>
</dbReference>
<dbReference type="RefSeq" id="WP_114452604.1">
    <property type="nucleotide sequence ID" value="NZ_QPJC01000004.1"/>
</dbReference>
<dbReference type="PANTHER" id="PTHR33371:SF15">
    <property type="entry name" value="LIPOPROTEIN LPRN"/>
    <property type="match status" value="1"/>
</dbReference>
<organism evidence="4 5">
    <name type="scientific">Halopolyspora algeriensis</name>
    <dbReference type="NCBI Taxonomy" id="1500506"/>
    <lineage>
        <taxon>Bacteria</taxon>
        <taxon>Bacillati</taxon>
        <taxon>Actinomycetota</taxon>
        <taxon>Actinomycetes</taxon>
        <taxon>Actinomycetes incertae sedis</taxon>
        <taxon>Halopolyspora</taxon>
    </lineage>
</organism>
<accession>A0A368VWI2</accession>
<dbReference type="AlphaFoldDB" id="A0A368VWI2"/>
<dbReference type="PANTHER" id="PTHR33371">
    <property type="entry name" value="INTERMEMBRANE PHOSPHOLIPID TRANSPORT SYSTEM BINDING PROTEIN MLAD-RELATED"/>
    <property type="match status" value="1"/>
</dbReference>
<dbReference type="InterPro" id="IPR052336">
    <property type="entry name" value="MlaD_Phospholipid_Transporter"/>
</dbReference>
<evidence type="ECO:0000256" key="1">
    <source>
        <dbReference type="SAM" id="MobiDB-lite"/>
    </source>
</evidence>
<dbReference type="EMBL" id="QPJC01000004">
    <property type="protein sequence ID" value="RCW44527.1"/>
    <property type="molecule type" value="Genomic_DNA"/>
</dbReference>
<proteinExistence type="predicted"/>
<name>A0A368VWI2_9ACTN</name>
<dbReference type="Pfam" id="PF11887">
    <property type="entry name" value="Mce4_CUP1"/>
    <property type="match status" value="1"/>
</dbReference>
<dbReference type="GO" id="GO:0005576">
    <property type="term" value="C:extracellular region"/>
    <property type="evidence" value="ECO:0007669"/>
    <property type="project" value="TreeGrafter"/>
</dbReference>
<feature type="region of interest" description="Disordered" evidence="1">
    <location>
        <begin position="350"/>
        <end position="396"/>
    </location>
</feature>
<keyword evidence="5" id="KW-1185">Reference proteome</keyword>
<protein>
    <submittedName>
        <fullName evidence="4">Phospholipid/cholesterol/gamma-HCH transport system substrate-binding protein</fullName>
    </submittedName>
</protein>
<dbReference type="NCBIfam" id="TIGR00996">
    <property type="entry name" value="Mtu_fam_mce"/>
    <property type="match status" value="1"/>
</dbReference>
<reference evidence="4 5" key="1">
    <citation type="submission" date="2018-07" db="EMBL/GenBank/DDBJ databases">
        <title>Genomic Encyclopedia of Type Strains, Phase III (KMG-III): the genomes of soil and plant-associated and newly described type strains.</title>
        <authorList>
            <person name="Whitman W."/>
        </authorList>
    </citation>
    <scope>NUCLEOTIDE SEQUENCE [LARGE SCALE GENOMIC DNA]</scope>
    <source>
        <strain evidence="4 5">CECT 8575</strain>
    </source>
</reference>
<sequence length="396" mass="41839">MNGNRIVAGVLVASLTLTGCGVAGLPDMHSIPLPGGAELGEHPYRVTVHFADALNLVPQASVRVNDVAVGKVESIRLSEDNATAVVTVLVNGDTRLPANATARLRQSSLLGAKFVELGAPAKAPARGRLSDGAVIPLERTGRNPEIEEVLGALSMLLNGGGIAQLGTITEELNAALSGNEPQLRSLLANLDETVSRLDSQKDDITRAIDGMNRLSSTLRSQTGNITTALEELGPGIEVINRQRDRLVTMLQSLDRLSAVTVDTINKSQKDLIADLRALEPTLRKLAETGEALPKAIGYLATYPFPEYAMKPLKGDYVNTDVRLDLDLSNILEQMVDSEPLLPLPLRNRVQQGKDASSPAVPPQDSEGAPEAAPGSPEPPAQDGPPAVLDNILGGSR</sequence>
<feature type="domain" description="Mammalian cell entry C-terminal" evidence="3">
    <location>
        <begin position="127"/>
        <end position="300"/>
    </location>
</feature>
<dbReference type="Pfam" id="PF02470">
    <property type="entry name" value="MlaD"/>
    <property type="match status" value="1"/>
</dbReference>
<dbReference type="Proteomes" id="UP000253495">
    <property type="component" value="Unassembled WGS sequence"/>
</dbReference>
<evidence type="ECO:0000259" key="3">
    <source>
        <dbReference type="Pfam" id="PF11887"/>
    </source>
</evidence>
<evidence type="ECO:0000259" key="2">
    <source>
        <dbReference type="Pfam" id="PF02470"/>
    </source>
</evidence>
<dbReference type="InterPro" id="IPR005693">
    <property type="entry name" value="Mce"/>
</dbReference>
<evidence type="ECO:0000313" key="4">
    <source>
        <dbReference type="EMBL" id="RCW44527.1"/>
    </source>
</evidence>
<gene>
    <name evidence="4" type="ORF">DFQ14_104116</name>
</gene>
<dbReference type="OrthoDB" id="9774928at2"/>
<comment type="caution">
    <text evidence="4">The sequence shown here is derived from an EMBL/GenBank/DDBJ whole genome shotgun (WGS) entry which is preliminary data.</text>
</comment>